<feature type="compositionally biased region" description="Basic and acidic residues" evidence="1">
    <location>
        <begin position="524"/>
        <end position="538"/>
    </location>
</feature>
<feature type="region of interest" description="Disordered" evidence="1">
    <location>
        <begin position="415"/>
        <end position="450"/>
    </location>
</feature>
<dbReference type="EMBL" id="MN738829">
    <property type="protein sequence ID" value="QHT38307.1"/>
    <property type="molecule type" value="Genomic_DNA"/>
</dbReference>
<name>A0A6C0F8Y6_9ZZZZ</name>
<feature type="compositionally biased region" description="Polar residues" evidence="1">
    <location>
        <begin position="415"/>
        <end position="431"/>
    </location>
</feature>
<evidence type="ECO:0000256" key="1">
    <source>
        <dbReference type="SAM" id="MobiDB-lite"/>
    </source>
</evidence>
<protein>
    <submittedName>
        <fullName evidence="2">Uncharacterized protein</fullName>
    </submittedName>
</protein>
<sequence length="966" mass="108259">MTEPEIKIDRVKLEIRGSKKLSLDELKSLSRKIKLDKGDKGFVKVMYKYYGKIAGLEEEIEAPKRYERPPREIPSGAACNYCDPDKGPRIGPNTHEETCDNPQIPYLLSTAGFFKKELVDPTPGKEGPNTTLDERSKTSAKLKGLRDRWIAGKLTEEDIEETLNNAVTQANGVVTVTKPRKPILVTYREVKPLSGVDNKTQEPSDWKNAVCVYYVSETGTRTQFRIDGEGKIMVLECEYDVYQDGSAIRDITQRISKVVNDWKPVKKPIIVDMTIRSFKMAEGTIDIEKLRRDLFPLSEDKKYVSAEHIKVFQKTETSPFRMEFQGPELDFLDDESINVPITQRPISKTDGRMTIKMERENVKYSLQLYKKGTSQFNISHTTKNKENKLTLKKIKPVIITLYMIIQSLLIEKNTTTQTRTRSKSATVSGSPLPTRKETSSSVCRGAKPNIPSPQPVPYSFRGKCPSPGQVIFPLEGVEGKDGKYYPCCGKLTRTGKKSESAYRNHLIEGFPTEAAAREAGVPTRPDKEDRKSGVLPRDFDKKGTELKVKLPGKSEQGYVNVKMVGMERNGKFTVSTSGGRTALINRSNIMPESRYRLGLRKLLEQRQNQLIKDFGKRKGTLLYREYLCSVISGVGRVCSEGESTLMTQEEATIATEGLGSVPFFYLTYIEVQRLVNHKYGVVAFPIASQIVAITKGKKSGTVTLIDLQSGETKEVENWKNFKGTLVGNMYKSGATMKFVIWKIGQADSSPGTAPSNWRIENALERGGIVEENIVAFCNKNAKKLDETTLVFVPIPRDGFTPSGSRGSANTPLVWSPRGQTGKPILTLQLLEQIDENKQSAEWIVGTEDGTFPRQVLGKRPKLTIRIKKKQIANLGILKRETADRYVSVVPQFNRSGLLDSGSPFVIRGVATKAMPRRTLENAINMLLRRPSTKALTPVKYKGGYAWNIDGKYYIYDEENGRLALAV</sequence>
<evidence type="ECO:0000313" key="2">
    <source>
        <dbReference type="EMBL" id="QHT38307.1"/>
    </source>
</evidence>
<accession>A0A6C0F8Y6</accession>
<feature type="region of interest" description="Disordered" evidence="1">
    <location>
        <begin position="517"/>
        <end position="538"/>
    </location>
</feature>
<organism evidence="2">
    <name type="scientific">viral metagenome</name>
    <dbReference type="NCBI Taxonomy" id="1070528"/>
    <lineage>
        <taxon>unclassified sequences</taxon>
        <taxon>metagenomes</taxon>
        <taxon>organismal metagenomes</taxon>
    </lineage>
</organism>
<proteinExistence type="predicted"/>
<dbReference type="AlphaFoldDB" id="A0A6C0F8Y6"/>
<reference evidence="2" key="1">
    <citation type="journal article" date="2020" name="Nature">
        <title>Giant virus diversity and host interactions through global metagenomics.</title>
        <authorList>
            <person name="Schulz F."/>
            <person name="Roux S."/>
            <person name="Paez-Espino D."/>
            <person name="Jungbluth S."/>
            <person name="Walsh D.A."/>
            <person name="Denef V.J."/>
            <person name="McMahon K.D."/>
            <person name="Konstantinidis K.T."/>
            <person name="Eloe-Fadrosh E.A."/>
            <person name="Kyrpides N.C."/>
            <person name="Woyke T."/>
        </authorList>
    </citation>
    <scope>NUCLEOTIDE SEQUENCE</scope>
    <source>
        <strain evidence="2">GVMAG-S-ERX556101-89</strain>
    </source>
</reference>